<feature type="region of interest" description="Disordered" evidence="6">
    <location>
        <begin position="910"/>
        <end position="935"/>
    </location>
</feature>
<reference evidence="8 9" key="1">
    <citation type="journal article" date="2019" name="Int. J. Syst. Evol. Microbiol.">
        <title>The Global Catalogue of Microorganisms (GCM) 10K type strain sequencing project: providing services to taxonomists for standard genome sequencing and annotation.</title>
        <authorList>
            <consortium name="The Broad Institute Genomics Platform"/>
            <consortium name="The Broad Institute Genome Sequencing Center for Infectious Disease"/>
            <person name="Wu L."/>
            <person name="Ma J."/>
        </authorList>
    </citation>
    <scope>NUCLEOTIDE SEQUENCE [LARGE SCALE GENOMIC DNA]</scope>
    <source>
        <strain evidence="8 9">DT92</strain>
    </source>
</reference>
<keyword evidence="3 5" id="KW-0347">Helicase</keyword>
<dbReference type="SUPFAM" id="SSF52540">
    <property type="entry name" value="P-loop containing nucleoside triphosphate hydrolases"/>
    <property type="match status" value="1"/>
</dbReference>
<keyword evidence="4 5" id="KW-0067">ATP-binding</keyword>
<feature type="compositionally biased region" description="Polar residues" evidence="6">
    <location>
        <begin position="1125"/>
        <end position="1134"/>
    </location>
</feature>
<dbReference type="GO" id="GO:0016787">
    <property type="term" value="F:hydrolase activity"/>
    <property type="evidence" value="ECO:0007669"/>
    <property type="project" value="UniProtKB-UniRule"/>
</dbReference>
<dbReference type="Pfam" id="PF00580">
    <property type="entry name" value="UvrD-helicase"/>
    <property type="match status" value="1"/>
</dbReference>
<evidence type="ECO:0000256" key="2">
    <source>
        <dbReference type="ARBA" id="ARBA00022801"/>
    </source>
</evidence>
<dbReference type="PANTHER" id="PTHR11070">
    <property type="entry name" value="UVRD / RECB / PCRA DNA HELICASE FAMILY MEMBER"/>
    <property type="match status" value="1"/>
</dbReference>
<evidence type="ECO:0000313" key="8">
    <source>
        <dbReference type="EMBL" id="MFC7137728.1"/>
    </source>
</evidence>
<feature type="region of interest" description="Disordered" evidence="6">
    <location>
        <begin position="1116"/>
        <end position="1155"/>
    </location>
</feature>
<dbReference type="AlphaFoldDB" id="A0ABD5XW83"/>
<feature type="binding site" evidence="5">
    <location>
        <begin position="40"/>
        <end position="47"/>
    </location>
    <ligand>
        <name>ATP</name>
        <dbReference type="ChEBI" id="CHEBI:30616"/>
    </ligand>
</feature>
<keyword evidence="1 5" id="KW-0547">Nucleotide-binding</keyword>
<dbReference type="PANTHER" id="PTHR11070:SF2">
    <property type="entry name" value="ATP-DEPENDENT DNA HELICASE SRS2"/>
    <property type="match status" value="1"/>
</dbReference>
<comment type="caution">
    <text evidence="8">The sequence shown here is derived from an EMBL/GenBank/DDBJ whole genome shotgun (WGS) entry which is preliminary data.</text>
</comment>
<protein>
    <submittedName>
        <fullName evidence="8">UvrD-helicase domain-containing protein</fullName>
    </submittedName>
</protein>
<proteinExistence type="predicted"/>
<dbReference type="GO" id="GO:0004386">
    <property type="term" value="F:helicase activity"/>
    <property type="evidence" value="ECO:0007669"/>
    <property type="project" value="UniProtKB-UniRule"/>
</dbReference>
<evidence type="ECO:0000256" key="5">
    <source>
        <dbReference type="PROSITE-ProRule" id="PRU00560"/>
    </source>
</evidence>
<evidence type="ECO:0000313" key="9">
    <source>
        <dbReference type="Proteomes" id="UP001596368"/>
    </source>
</evidence>
<evidence type="ECO:0000256" key="1">
    <source>
        <dbReference type="ARBA" id="ARBA00022741"/>
    </source>
</evidence>
<sequence length="1155" mass="124611">MSHAGGDHRPPTDRDELNDEQARLVDAALSADAGLFVQASVPGSGKTYAASRLCAGHAIERAAAGDPRPLAGLVVAAFNREAANDLVPEIVEWIRWVVATDATTAAASLDEADAEALVTAVRRSGTIGTIDALLQRVFDDVAVELGFDPAVTVADDHVASRLHASAFETVGDDPEVADAVARLDAAYPGDDGGPSELATVLENLHKAARDRRWGADEVGKRLRAGRRACYPDGPAESLADVERDLRRFDDATAGLSAEDLHCEEESLCAADRRLYREWGARIGDLVRVYRSYAAAYDRHSRETDTVTHDDRAYWVARYFDDPECAHRHGDADHALVAARRERLRRRWRSRVDLLVVDEAQDVSAGQHAALAPLVGADTRVVLYGDPFQSIYTWRNASPTLFGEAVADGSYLGREWDTHEVVTATTTYRQRPALTRTVNATFGPALTDERRGVAPTVESDYEHLDPDRSTADPPALHVPTFDPRGTAPKAAEWHANEGDSGCADALADYVRGAVAGGQFGDPDDATPVQVLFRSRTYMDLARATFEGQGLSVGAERDVFAAPYVRAAVALLRWLVDPTDPSRTEHLLTASAFAPERDSATARGTLADTVSEYDWDLVAAATAPDEPNDLLAAVADLADDRAERRRCSAGELARRVCRLLDPHHDPLDVQPDATPSLRCRLRDELVDVAASLDAPNVPLRSVVAGLRSMADDPGDARRLDAESDAHDVVFRTVHDAKGDEAPVVALADHGRDTRAVGLHKQTVIAHGDTLAVRPPALGDPGSAATHSLGAYDGGLIGSSESPRNTRTNGLRWATGRLRADDATGTTFAGPPEFAAVAAAKRAEEWRLGYVAATRARDHLVVPVDGTADRDPTRSWAHALAAALDVDALAERETTSVDVDGGPVAVAVDDLPGLGPVADHPPWESSTAAPHGTQPRSLRAADERVWLPRFLNPSTFRPLADDHDRHVLDHLRHGQVDTGTRRIDPDLPLPFETVAPGRVGRIAHDAVASVVRKGLWAGALRDGSPAVDDSVAWACRRYEREFEPIPAAERERIVSYVTSTVMPQFADAGVFRRVARADAVHVEEPVETVVRVDGVDLEVRGQADFVLRTGDEWSIEERRSRSIAGVSGPTSATTPSWQRIGGCSHDRRASTRRPSARG</sequence>
<dbReference type="Proteomes" id="UP001596368">
    <property type="component" value="Unassembled WGS sequence"/>
</dbReference>
<evidence type="ECO:0000256" key="3">
    <source>
        <dbReference type="ARBA" id="ARBA00022806"/>
    </source>
</evidence>
<dbReference type="GO" id="GO:0005524">
    <property type="term" value="F:ATP binding"/>
    <property type="evidence" value="ECO:0007669"/>
    <property type="project" value="UniProtKB-UniRule"/>
</dbReference>
<dbReference type="InterPro" id="IPR027417">
    <property type="entry name" value="P-loop_NTPase"/>
</dbReference>
<dbReference type="InterPro" id="IPR014016">
    <property type="entry name" value="UvrD-like_ATP-bd"/>
</dbReference>
<keyword evidence="2 5" id="KW-0378">Hydrolase</keyword>
<gene>
    <name evidence="8" type="ORF">ACFQRB_17180</name>
</gene>
<evidence type="ECO:0000259" key="7">
    <source>
        <dbReference type="PROSITE" id="PS51198"/>
    </source>
</evidence>
<keyword evidence="9" id="KW-1185">Reference proteome</keyword>
<accession>A0ABD5XW83</accession>
<dbReference type="EMBL" id="JBHSZG010000002">
    <property type="protein sequence ID" value="MFC7137728.1"/>
    <property type="molecule type" value="Genomic_DNA"/>
</dbReference>
<evidence type="ECO:0000256" key="6">
    <source>
        <dbReference type="SAM" id="MobiDB-lite"/>
    </source>
</evidence>
<dbReference type="PROSITE" id="PS51198">
    <property type="entry name" value="UVRD_HELICASE_ATP_BIND"/>
    <property type="match status" value="1"/>
</dbReference>
<evidence type="ECO:0000256" key="4">
    <source>
        <dbReference type="ARBA" id="ARBA00022840"/>
    </source>
</evidence>
<dbReference type="InterPro" id="IPR000212">
    <property type="entry name" value="DNA_helicase_UvrD/REP"/>
</dbReference>
<feature type="domain" description="UvrD-like helicase ATP-binding" evidence="7">
    <location>
        <begin position="19"/>
        <end position="430"/>
    </location>
</feature>
<name>A0ABD5XW83_9EURY</name>
<organism evidence="8 9">
    <name type="scientific">Halobaculum litoreum</name>
    <dbReference type="NCBI Taxonomy" id="3031998"/>
    <lineage>
        <taxon>Archaea</taxon>
        <taxon>Methanobacteriati</taxon>
        <taxon>Methanobacteriota</taxon>
        <taxon>Stenosarchaea group</taxon>
        <taxon>Halobacteria</taxon>
        <taxon>Halobacteriales</taxon>
        <taxon>Haloferacaceae</taxon>
        <taxon>Halobaculum</taxon>
    </lineage>
</organism>
<dbReference type="Gene3D" id="3.40.50.300">
    <property type="entry name" value="P-loop containing nucleotide triphosphate hydrolases"/>
    <property type="match status" value="3"/>
</dbReference>